<proteinExistence type="predicted"/>
<dbReference type="EMBL" id="JBHUEJ010000051">
    <property type="protein sequence ID" value="MFD1712823.1"/>
    <property type="molecule type" value="Genomic_DNA"/>
</dbReference>
<dbReference type="Proteomes" id="UP001597304">
    <property type="component" value="Unassembled WGS sequence"/>
</dbReference>
<gene>
    <name evidence="1" type="ORF">ACFSF0_19705</name>
</gene>
<feature type="non-terminal residue" evidence="1">
    <location>
        <position position="368"/>
    </location>
</feature>
<evidence type="ECO:0000313" key="2">
    <source>
        <dbReference type="Proteomes" id="UP001597304"/>
    </source>
</evidence>
<protein>
    <submittedName>
        <fullName evidence="1">Uncharacterized protein</fullName>
    </submittedName>
</protein>
<organism evidence="1 2">
    <name type="scientific">Ottowia flava</name>
    <dbReference type="NCBI Taxonomy" id="2675430"/>
    <lineage>
        <taxon>Bacteria</taxon>
        <taxon>Pseudomonadati</taxon>
        <taxon>Pseudomonadota</taxon>
        <taxon>Betaproteobacteria</taxon>
        <taxon>Burkholderiales</taxon>
        <taxon>Comamonadaceae</taxon>
        <taxon>Ottowia</taxon>
    </lineage>
</organism>
<name>A0ABW4KZP3_9BURK</name>
<keyword evidence="2" id="KW-1185">Reference proteome</keyword>
<reference evidence="2" key="1">
    <citation type="journal article" date="2019" name="Int. J. Syst. Evol. Microbiol.">
        <title>The Global Catalogue of Microorganisms (GCM) 10K type strain sequencing project: providing services to taxonomists for standard genome sequencing and annotation.</title>
        <authorList>
            <consortium name="The Broad Institute Genomics Platform"/>
            <consortium name="The Broad Institute Genome Sequencing Center for Infectious Disease"/>
            <person name="Wu L."/>
            <person name="Ma J."/>
        </authorList>
    </citation>
    <scope>NUCLEOTIDE SEQUENCE [LARGE SCALE GENOMIC DNA]</scope>
    <source>
        <strain evidence="2">LMG 29247</strain>
    </source>
</reference>
<comment type="caution">
    <text evidence="1">The sequence shown here is derived from an EMBL/GenBank/DDBJ whole genome shotgun (WGS) entry which is preliminary data.</text>
</comment>
<evidence type="ECO:0000313" key="1">
    <source>
        <dbReference type="EMBL" id="MFD1712823.1"/>
    </source>
</evidence>
<sequence>MADPANQELVANFGGELKALPTWTTVGQGIEARYGADLGGRLYQLQNAQRTVEGEFFKAKDLAKDAPPTIPVPYVPGNSKDTPSSGQPGWVYSAGSGHADGYPPSWQFDEAAFARDYTAGDSPAQRGLAYLHGGDPLTFVPHVGVDGQAESHWALDGLITRPDVERLDPNRITKLINNEAIWFDPVQGFSTDIENLKPNALDRAFPYIFAAAATVITFGVGAPAAAGAAGAAGSSAATSGMLSGVMANTFGTGIGGAIATGAASGALSSTVMQFIVNGKVDFGDVLKSALSGGATAGIGKLPGVGQFIDGSAGSFGARLMEHTGRATVQGALQTVLGGNFKDGFTNGLISGLAGEVTAQVSAQIDGMT</sequence>
<accession>A0ABW4KZP3</accession>